<dbReference type="Pfam" id="PF12974">
    <property type="entry name" value="Phosphonate-bd"/>
    <property type="match status" value="1"/>
</dbReference>
<feature type="chain" id="PRO_5046681471" evidence="1">
    <location>
        <begin position="24"/>
        <end position="299"/>
    </location>
</feature>
<dbReference type="SUPFAM" id="SSF53850">
    <property type="entry name" value="Periplasmic binding protein-like II"/>
    <property type="match status" value="1"/>
</dbReference>
<dbReference type="Proteomes" id="UP001157961">
    <property type="component" value="Unassembled WGS sequence"/>
</dbReference>
<reference evidence="2 3" key="1">
    <citation type="submission" date="2017-05" db="EMBL/GenBank/DDBJ databases">
        <authorList>
            <person name="Varghese N."/>
            <person name="Submissions S."/>
        </authorList>
    </citation>
    <scope>NUCLEOTIDE SEQUENCE [LARGE SCALE GENOMIC DNA]</scope>
    <source>
        <strain evidence="2 3">DSM 29734</strain>
    </source>
</reference>
<evidence type="ECO:0000313" key="3">
    <source>
        <dbReference type="Proteomes" id="UP001157961"/>
    </source>
</evidence>
<dbReference type="PANTHER" id="PTHR35841">
    <property type="entry name" value="PHOSPHONATES-BINDING PERIPLASMIC PROTEIN"/>
    <property type="match status" value="1"/>
</dbReference>
<name>A0ABY1NCY5_9RHOB</name>
<keyword evidence="1" id="KW-0732">Signal</keyword>
<dbReference type="PANTHER" id="PTHR35841:SF1">
    <property type="entry name" value="PHOSPHONATES-BINDING PERIPLASMIC PROTEIN"/>
    <property type="match status" value="1"/>
</dbReference>
<protein>
    <submittedName>
        <fullName evidence="2">Phosphonate transport system substrate-binding protein</fullName>
    </submittedName>
</protein>
<organism evidence="2 3">
    <name type="scientific">Shimia sagamensis</name>
    <dbReference type="NCBI Taxonomy" id="1566352"/>
    <lineage>
        <taxon>Bacteria</taxon>
        <taxon>Pseudomonadati</taxon>
        <taxon>Pseudomonadota</taxon>
        <taxon>Alphaproteobacteria</taxon>
        <taxon>Rhodobacterales</taxon>
        <taxon>Roseobacteraceae</taxon>
    </lineage>
</organism>
<comment type="caution">
    <text evidence="2">The sequence shown here is derived from an EMBL/GenBank/DDBJ whole genome shotgun (WGS) entry which is preliminary data.</text>
</comment>
<evidence type="ECO:0000256" key="1">
    <source>
        <dbReference type="SAM" id="SignalP"/>
    </source>
</evidence>
<gene>
    <name evidence="2" type="ORF">SAMN06265373_101668</name>
</gene>
<feature type="signal peptide" evidence="1">
    <location>
        <begin position="1"/>
        <end position="23"/>
    </location>
</feature>
<accession>A0ABY1NCY5</accession>
<keyword evidence="3" id="KW-1185">Reference proteome</keyword>
<dbReference type="EMBL" id="FXTY01000001">
    <property type="protein sequence ID" value="SMP06701.1"/>
    <property type="molecule type" value="Genomic_DNA"/>
</dbReference>
<sequence>MIARITLCFAACLAWINASFALAETLNLGTLNEGIRGQMRVFQPLLTYLETDLEDAGITEVRLVVHPSAELMAAAIARKEVDIFIDSPLVVAKVAQLSGGTPFLRNWKGGHAGYYSVIFTHVNSGITALEELRGKRIALEDRDSSSGFIVPAHILLQSGLRLKKLRAPGAAHSGEEVGYFLTYNDKNTMFAVASGRADAGATNQMNYLDLMEARPNDFRLLAISEQFPRSVLMHRPGMSKAQLNSLRQSLTSMSSHQKGRDVLNTFQNSSGFDEFAAGSKYTFAPIFEILQDLEDAGIK</sequence>
<evidence type="ECO:0000313" key="2">
    <source>
        <dbReference type="EMBL" id="SMP06701.1"/>
    </source>
</evidence>
<dbReference type="Gene3D" id="3.40.190.10">
    <property type="entry name" value="Periplasmic binding protein-like II"/>
    <property type="match status" value="2"/>
</dbReference>
<proteinExistence type="predicted"/>